<dbReference type="SUPFAM" id="SSF56112">
    <property type="entry name" value="Protein kinase-like (PK-like)"/>
    <property type="match status" value="1"/>
</dbReference>
<dbReference type="Pfam" id="PF00069">
    <property type="entry name" value="Pkinase"/>
    <property type="match status" value="1"/>
</dbReference>
<dbReference type="GO" id="GO:0005634">
    <property type="term" value="C:nucleus"/>
    <property type="evidence" value="ECO:0007669"/>
    <property type="project" value="TreeGrafter"/>
</dbReference>
<dbReference type="GO" id="GO:0005524">
    <property type="term" value="F:ATP binding"/>
    <property type="evidence" value="ECO:0007669"/>
    <property type="project" value="UniProtKB-KW"/>
</dbReference>
<keyword evidence="4" id="KW-0547">Nucleotide-binding</keyword>
<dbReference type="InterPro" id="IPR011009">
    <property type="entry name" value="Kinase-like_dom_sf"/>
</dbReference>
<evidence type="ECO:0000313" key="13">
    <source>
        <dbReference type="EMBL" id="GMH77605.1"/>
    </source>
</evidence>
<proteinExistence type="inferred from homology"/>
<evidence type="ECO:0000256" key="8">
    <source>
        <dbReference type="ARBA" id="ARBA00037982"/>
    </source>
</evidence>
<feature type="coiled-coil region" evidence="11">
    <location>
        <begin position="166"/>
        <end position="193"/>
    </location>
</feature>
<evidence type="ECO:0000256" key="2">
    <source>
        <dbReference type="ARBA" id="ARBA00022527"/>
    </source>
</evidence>
<reference evidence="14" key="1">
    <citation type="journal article" date="2023" name="Commun. Biol.">
        <title>Genome analysis of Parmales, the sister group of diatoms, reveals the evolutionary specialization of diatoms from phago-mixotrophs to photoautotrophs.</title>
        <authorList>
            <person name="Ban H."/>
            <person name="Sato S."/>
            <person name="Yoshikawa S."/>
            <person name="Yamada K."/>
            <person name="Nakamura Y."/>
            <person name="Ichinomiya M."/>
            <person name="Sato N."/>
            <person name="Blanc-Mathieu R."/>
            <person name="Endo H."/>
            <person name="Kuwata A."/>
            <person name="Ogata H."/>
        </authorList>
    </citation>
    <scope>NUCLEOTIDE SEQUENCE [LARGE SCALE GENOMIC DNA]</scope>
    <source>
        <strain evidence="14">NIES 3701</strain>
    </source>
</reference>
<dbReference type="EMBL" id="BRXY01000209">
    <property type="protein sequence ID" value="GMH77605.1"/>
    <property type="molecule type" value="Genomic_DNA"/>
</dbReference>
<evidence type="ECO:0000256" key="5">
    <source>
        <dbReference type="ARBA" id="ARBA00022777"/>
    </source>
</evidence>
<comment type="caution">
    <text evidence="13">The sequence shown here is derived from an EMBL/GenBank/DDBJ whole genome shotgun (WGS) entry which is preliminary data.</text>
</comment>
<evidence type="ECO:0000256" key="1">
    <source>
        <dbReference type="ARBA" id="ARBA00012513"/>
    </source>
</evidence>
<evidence type="ECO:0000313" key="14">
    <source>
        <dbReference type="Proteomes" id="UP001165085"/>
    </source>
</evidence>
<dbReference type="Proteomes" id="UP001165085">
    <property type="component" value="Unassembled WGS sequence"/>
</dbReference>
<keyword evidence="2" id="KW-0723">Serine/threonine-protein kinase</keyword>
<dbReference type="InterPro" id="IPR050339">
    <property type="entry name" value="CC_SR_Kinase"/>
</dbReference>
<evidence type="ECO:0000256" key="6">
    <source>
        <dbReference type="ARBA" id="ARBA00022840"/>
    </source>
</evidence>
<dbReference type="OrthoDB" id="341578at2759"/>
<comment type="catalytic activity">
    <reaction evidence="10">
        <text>L-seryl-[protein] + ATP = O-phospho-L-seryl-[protein] + ADP + H(+)</text>
        <dbReference type="Rhea" id="RHEA:17989"/>
        <dbReference type="Rhea" id="RHEA-COMP:9863"/>
        <dbReference type="Rhea" id="RHEA-COMP:11604"/>
        <dbReference type="ChEBI" id="CHEBI:15378"/>
        <dbReference type="ChEBI" id="CHEBI:29999"/>
        <dbReference type="ChEBI" id="CHEBI:30616"/>
        <dbReference type="ChEBI" id="CHEBI:83421"/>
        <dbReference type="ChEBI" id="CHEBI:456216"/>
        <dbReference type="EC" id="2.7.11.1"/>
    </reaction>
    <physiologicalReaction direction="left-to-right" evidence="10">
        <dbReference type="Rhea" id="RHEA:17990"/>
    </physiologicalReaction>
</comment>
<dbReference type="AlphaFoldDB" id="A0A9W7B129"/>
<evidence type="ECO:0000256" key="7">
    <source>
        <dbReference type="ARBA" id="ARBA00023193"/>
    </source>
</evidence>
<keyword evidence="5" id="KW-0418">Kinase</keyword>
<evidence type="ECO:0000256" key="9">
    <source>
        <dbReference type="ARBA" id="ARBA00048659"/>
    </source>
</evidence>
<keyword evidence="7" id="KW-0652">Protein synthesis inhibitor</keyword>
<keyword evidence="11" id="KW-0175">Coiled coil</keyword>
<dbReference type="PANTHER" id="PTHR11042">
    <property type="entry name" value="EUKARYOTIC TRANSLATION INITIATION FACTOR 2-ALPHA KINASE EIF2-ALPHA KINASE -RELATED"/>
    <property type="match status" value="1"/>
</dbReference>
<keyword evidence="6" id="KW-0067">ATP-binding</keyword>
<sequence length="201" mass="22628">MEFCDGGLESIFGENDSIKLVAFRKIMLGLRSLHSHNLIHRDVKPSNIFLKDGEVRIGDLGLAVDGVEGGGEEEEDGMGTFLYRPKENTVSEKWDVYSAGVVLIEMMSSYGSGMERVVKLTAFKEGNVEEGTDERVKRLALWMTEEEPGDRPSVEEVLTELRESGLVEEGENLEEMKEELGKCRKEVERLRNILDEHGISY</sequence>
<keyword evidence="14" id="KW-1185">Reference proteome</keyword>
<keyword evidence="3" id="KW-0808">Transferase</keyword>
<evidence type="ECO:0000259" key="12">
    <source>
        <dbReference type="PROSITE" id="PS50011"/>
    </source>
</evidence>
<organism evidence="13 14">
    <name type="scientific">Triparma strigata</name>
    <dbReference type="NCBI Taxonomy" id="1606541"/>
    <lineage>
        <taxon>Eukaryota</taxon>
        <taxon>Sar</taxon>
        <taxon>Stramenopiles</taxon>
        <taxon>Ochrophyta</taxon>
        <taxon>Bolidophyceae</taxon>
        <taxon>Parmales</taxon>
        <taxon>Triparmaceae</taxon>
        <taxon>Triparma</taxon>
    </lineage>
</organism>
<dbReference type="GO" id="GO:0017148">
    <property type="term" value="P:negative regulation of translation"/>
    <property type="evidence" value="ECO:0007669"/>
    <property type="project" value="UniProtKB-KW"/>
</dbReference>
<gene>
    <name evidence="13" type="ORF">TrST_g5723</name>
</gene>
<name>A0A9W7B129_9STRA</name>
<dbReference type="InterPro" id="IPR008271">
    <property type="entry name" value="Ser/Thr_kinase_AS"/>
</dbReference>
<dbReference type="InterPro" id="IPR000719">
    <property type="entry name" value="Prot_kinase_dom"/>
</dbReference>
<dbReference type="GO" id="GO:0005737">
    <property type="term" value="C:cytoplasm"/>
    <property type="evidence" value="ECO:0007669"/>
    <property type="project" value="TreeGrafter"/>
</dbReference>
<dbReference type="EC" id="2.7.11.1" evidence="1"/>
<dbReference type="GO" id="GO:0004694">
    <property type="term" value="F:eukaryotic translation initiation factor 2alpha kinase activity"/>
    <property type="evidence" value="ECO:0007669"/>
    <property type="project" value="TreeGrafter"/>
</dbReference>
<dbReference type="SMART" id="SM00220">
    <property type="entry name" value="S_TKc"/>
    <property type="match status" value="1"/>
</dbReference>
<dbReference type="PROSITE" id="PS00108">
    <property type="entry name" value="PROTEIN_KINASE_ST"/>
    <property type="match status" value="1"/>
</dbReference>
<comment type="catalytic activity">
    <reaction evidence="9">
        <text>L-threonyl-[protein] + ATP = O-phospho-L-threonyl-[protein] + ADP + H(+)</text>
        <dbReference type="Rhea" id="RHEA:46608"/>
        <dbReference type="Rhea" id="RHEA-COMP:11060"/>
        <dbReference type="Rhea" id="RHEA-COMP:11605"/>
        <dbReference type="ChEBI" id="CHEBI:15378"/>
        <dbReference type="ChEBI" id="CHEBI:30013"/>
        <dbReference type="ChEBI" id="CHEBI:30616"/>
        <dbReference type="ChEBI" id="CHEBI:61977"/>
        <dbReference type="ChEBI" id="CHEBI:456216"/>
        <dbReference type="EC" id="2.7.11.1"/>
    </reaction>
    <physiologicalReaction direction="left-to-right" evidence="9">
        <dbReference type="Rhea" id="RHEA:46609"/>
    </physiologicalReaction>
</comment>
<evidence type="ECO:0000256" key="3">
    <source>
        <dbReference type="ARBA" id="ARBA00022679"/>
    </source>
</evidence>
<dbReference type="PROSITE" id="PS50011">
    <property type="entry name" value="PROTEIN_KINASE_DOM"/>
    <property type="match status" value="1"/>
</dbReference>
<protein>
    <recommendedName>
        <fullName evidence="1">non-specific serine/threonine protein kinase</fullName>
        <ecNumber evidence="1">2.7.11.1</ecNumber>
    </recommendedName>
</protein>
<evidence type="ECO:0000256" key="10">
    <source>
        <dbReference type="ARBA" id="ARBA00048977"/>
    </source>
</evidence>
<comment type="similarity">
    <text evidence="8">Belongs to the protein kinase superfamily. Ser/Thr protein kinase family. GCN2 subfamily.</text>
</comment>
<evidence type="ECO:0000256" key="4">
    <source>
        <dbReference type="ARBA" id="ARBA00022741"/>
    </source>
</evidence>
<dbReference type="PANTHER" id="PTHR11042:SF160">
    <property type="entry name" value="EUKARYOTIC TRANSLATION INITIATION FACTOR 2-ALPHA KINASE 1"/>
    <property type="match status" value="1"/>
</dbReference>
<evidence type="ECO:0000256" key="11">
    <source>
        <dbReference type="SAM" id="Coils"/>
    </source>
</evidence>
<dbReference type="Gene3D" id="1.10.510.10">
    <property type="entry name" value="Transferase(Phosphotransferase) domain 1"/>
    <property type="match status" value="1"/>
</dbReference>
<feature type="domain" description="Protein kinase" evidence="12">
    <location>
        <begin position="1"/>
        <end position="166"/>
    </location>
</feature>
<accession>A0A9W7B129</accession>